<dbReference type="AlphaFoldDB" id="A0A2C9ENS3"/>
<dbReference type="EMBL" id="CP003190">
    <property type="protein sequence ID" value="AGL85249.1"/>
    <property type="molecule type" value="Genomic_DNA"/>
</dbReference>
<evidence type="ECO:0000256" key="1">
    <source>
        <dbReference type="SAM" id="SignalP"/>
    </source>
</evidence>
<keyword evidence="1" id="KW-0732">Signal</keyword>
<gene>
    <name evidence="2" type="ORF">PFLCHA0_c34800</name>
</gene>
<accession>A0A2C9ENS3</accession>
<dbReference type="Proteomes" id="UP000013940">
    <property type="component" value="Chromosome"/>
</dbReference>
<organism evidence="2 3">
    <name type="scientific">Pseudomonas protegens (strain DSM 19095 / LMG 27888 / CFBP 6595 / CHA0)</name>
    <dbReference type="NCBI Taxonomy" id="1124983"/>
    <lineage>
        <taxon>Bacteria</taxon>
        <taxon>Pseudomonadati</taxon>
        <taxon>Pseudomonadota</taxon>
        <taxon>Gammaproteobacteria</taxon>
        <taxon>Pseudomonadales</taxon>
        <taxon>Pseudomonadaceae</taxon>
        <taxon>Pseudomonas</taxon>
    </lineage>
</organism>
<proteinExistence type="predicted"/>
<feature type="signal peptide" evidence="1">
    <location>
        <begin position="1"/>
        <end position="22"/>
    </location>
</feature>
<reference evidence="3" key="1">
    <citation type="journal article" date="2014" name="Genome Announc.">
        <title>Full-genome sequence of the plant growth-promoting bacterium Pseudomonas protegens CHA0.</title>
        <authorList>
            <person name="Jousset A."/>
            <person name="Schuldes J."/>
            <person name="Keel C."/>
            <person name="Maurhofer M."/>
            <person name="Daniel R."/>
            <person name="Scheu S."/>
            <person name="Thuermer A."/>
        </authorList>
    </citation>
    <scope>NUCLEOTIDE SEQUENCE [LARGE SCALE GENOMIC DNA]</scope>
    <source>
        <strain evidence="3">DSM 19095 / LMG 27888 / CFBP 6595 / CHA0</strain>
    </source>
</reference>
<feature type="chain" id="PRO_5013174860" evidence="1">
    <location>
        <begin position="23"/>
        <end position="187"/>
    </location>
</feature>
<dbReference type="GeneID" id="57476468"/>
<name>A0A2C9ENS3_PSEPH</name>
<sequence length="187" mass="21131">MLTSLRPWLPALLLCSPLAAQAESAPAGDFWMIHHQGSLNKNEAFIVDGEPSNIFLRKGGVRSLGVYQLYEEGGKPTMTAYDVEVDCAKNRVRLNGAQNYSKFFNDLRPKKVSTQWQKQPEPWIAQTRDFLCHPEQRQAKQMYPLGKMPTSQMISAAPGLFQLMNHEHTKTAILKIVDQAFDQMPAK</sequence>
<protein>
    <submittedName>
        <fullName evidence="2">Uncharacterized protein</fullName>
    </submittedName>
</protein>
<dbReference type="HOGENOM" id="CLU_123879_0_0_6"/>
<evidence type="ECO:0000313" key="2">
    <source>
        <dbReference type="EMBL" id="AGL85249.1"/>
    </source>
</evidence>
<dbReference type="KEGG" id="pprc:PFLCHA0_c34800"/>
<evidence type="ECO:0000313" key="3">
    <source>
        <dbReference type="Proteomes" id="UP000013940"/>
    </source>
</evidence>
<dbReference type="RefSeq" id="WP_011061726.1">
    <property type="nucleotide sequence ID" value="NC_021237.1"/>
</dbReference>